<evidence type="ECO:0000259" key="1">
    <source>
        <dbReference type="PROSITE" id="PS50181"/>
    </source>
</evidence>
<proteinExistence type="predicted"/>
<dbReference type="InterPro" id="IPR036322">
    <property type="entry name" value="WD40_repeat_dom_sf"/>
</dbReference>
<feature type="domain" description="F-box" evidence="1">
    <location>
        <begin position="1"/>
        <end position="48"/>
    </location>
</feature>
<protein>
    <recommendedName>
        <fullName evidence="1">F-box domain-containing protein</fullName>
    </recommendedName>
</protein>
<gene>
    <name evidence="2" type="ORF">AAF712_003123</name>
</gene>
<comment type="caution">
    <text evidence="2">The sequence shown here is derived from an EMBL/GenBank/DDBJ whole genome shotgun (WGS) entry which is preliminary data.</text>
</comment>
<dbReference type="Proteomes" id="UP001437256">
    <property type="component" value="Unassembled WGS sequence"/>
</dbReference>
<dbReference type="PROSITE" id="PS50181">
    <property type="entry name" value="FBOX"/>
    <property type="match status" value="1"/>
</dbReference>
<dbReference type="SUPFAM" id="SSF50978">
    <property type="entry name" value="WD40 repeat-like"/>
    <property type="match status" value="1"/>
</dbReference>
<evidence type="ECO:0000313" key="3">
    <source>
        <dbReference type="Proteomes" id="UP001437256"/>
    </source>
</evidence>
<sequence>MSLLNLPGDLIIAILRELSLSELSAVCGTCRTLRSWVNEIGWANYRRAHPRPSFSLHRSRQLWEPRLEVRYDALTDASWDSARFVARPLSAPWMGPKQQPSLAISSSRLVVAAGPTLYSYKFGISTRGDTPSVKLEGQCSLCVTNDLQRDITSLTFVDDGGVDRTLICGFHDGTIAKVVLTSDPATRRLTPKVTDLSQEGDLIESVSSDSSHLVSLSASGQAKLTDLSLSHPVSSCVHLGKRSWTSHLSMKSSSPFVALGASSSTPLTVYSVLQGDLSPVPAAILGVKRNEPSSSAVYGISRAPLSSPWGSSPQIVVSGWFDGLVRCYDLRSPLREPATSEAPASLLPVMTLSDPWCYDPIYSISCGGGASSHIAAGSARHSVVSFWDIRSPRSGWSVYAPGNDRSPVYSVVLESSRMFGVTERRPFVYDFGPGVTPNTYPDIPSEGLRQRKSNPVSFYVTKYSHSKNST</sequence>
<name>A0ABR3A828_9AGAR</name>
<dbReference type="EMBL" id="JBBXMP010000010">
    <property type="protein sequence ID" value="KAL0069853.1"/>
    <property type="molecule type" value="Genomic_DNA"/>
</dbReference>
<organism evidence="2 3">
    <name type="scientific">Marasmius tenuissimus</name>
    <dbReference type="NCBI Taxonomy" id="585030"/>
    <lineage>
        <taxon>Eukaryota</taxon>
        <taxon>Fungi</taxon>
        <taxon>Dikarya</taxon>
        <taxon>Basidiomycota</taxon>
        <taxon>Agaricomycotina</taxon>
        <taxon>Agaricomycetes</taxon>
        <taxon>Agaricomycetidae</taxon>
        <taxon>Agaricales</taxon>
        <taxon>Marasmiineae</taxon>
        <taxon>Marasmiaceae</taxon>
        <taxon>Marasmius</taxon>
    </lineage>
</organism>
<dbReference type="Gene3D" id="2.130.10.10">
    <property type="entry name" value="YVTN repeat-like/Quinoprotein amine dehydrogenase"/>
    <property type="match status" value="1"/>
</dbReference>
<dbReference type="InterPro" id="IPR001810">
    <property type="entry name" value="F-box_dom"/>
</dbReference>
<accession>A0ABR3A828</accession>
<reference evidence="2 3" key="1">
    <citation type="submission" date="2024-05" db="EMBL/GenBank/DDBJ databases">
        <title>A draft genome resource for the thread blight pathogen Marasmius tenuissimus strain MS-2.</title>
        <authorList>
            <person name="Yulfo-Soto G.E."/>
            <person name="Baruah I.K."/>
            <person name="Amoako-Attah I."/>
            <person name="Bukari Y."/>
            <person name="Meinhardt L.W."/>
            <person name="Bailey B.A."/>
            <person name="Cohen S.P."/>
        </authorList>
    </citation>
    <scope>NUCLEOTIDE SEQUENCE [LARGE SCALE GENOMIC DNA]</scope>
    <source>
        <strain evidence="2 3">MS-2</strain>
    </source>
</reference>
<evidence type="ECO:0000313" key="2">
    <source>
        <dbReference type="EMBL" id="KAL0069853.1"/>
    </source>
</evidence>
<keyword evidence="3" id="KW-1185">Reference proteome</keyword>
<dbReference type="InterPro" id="IPR015943">
    <property type="entry name" value="WD40/YVTN_repeat-like_dom_sf"/>
</dbReference>